<organism evidence="3 4">
    <name type="scientific">Planomonospora alba</name>
    <dbReference type="NCBI Taxonomy" id="161354"/>
    <lineage>
        <taxon>Bacteria</taxon>
        <taxon>Bacillati</taxon>
        <taxon>Actinomycetota</taxon>
        <taxon>Actinomycetes</taxon>
        <taxon>Streptosporangiales</taxon>
        <taxon>Streptosporangiaceae</taxon>
        <taxon>Planomonospora</taxon>
    </lineage>
</organism>
<sequence length="67" mass="6738">MVPRLWRPAVLASAFVLAACLPVAAPPTLASPRAPATAAAPADLSTPSAEPPARTRLAALTMAAPRP</sequence>
<evidence type="ECO:0000313" key="4">
    <source>
        <dbReference type="Proteomes" id="UP001500320"/>
    </source>
</evidence>
<dbReference type="EMBL" id="BAAAUT010000027">
    <property type="protein sequence ID" value="GAA3141198.1"/>
    <property type="molecule type" value="Genomic_DNA"/>
</dbReference>
<evidence type="ECO:0000256" key="1">
    <source>
        <dbReference type="SAM" id="MobiDB-lite"/>
    </source>
</evidence>
<keyword evidence="2" id="KW-0732">Signal</keyword>
<accession>A0ABP6NBR8</accession>
<feature type="chain" id="PRO_5047397561" evidence="2">
    <location>
        <begin position="19"/>
        <end position="67"/>
    </location>
</feature>
<feature type="region of interest" description="Disordered" evidence="1">
    <location>
        <begin position="30"/>
        <end position="67"/>
    </location>
</feature>
<comment type="caution">
    <text evidence="3">The sequence shown here is derived from an EMBL/GenBank/DDBJ whole genome shotgun (WGS) entry which is preliminary data.</text>
</comment>
<evidence type="ECO:0000256" key="2">
    <source>
        <dbReference type="SAM" id="SignalP"/>
    </source>
</evidence>
<reference evidence="4" key="1">
    <citation type="journal article" date="2019" name="Int. J. Syst. Evol. Microbiol.">
        <title>The Global Catalogue of Microorganisms (GCM) 10K type strain sequencing project: providing services to taxonomists for standard genome sequencing and annotation.</title>
        <authorList>
            <consortium name="The Broad Institute Genomics Platform"/>
            <consortium name="The Broad Institute Genome Sequencing Center for Infectious Disease"/>
            <person name="Wu L."/>
            <person name="Ma J."/>
        </authorList>
    </citation>
    <scope>NUCLEOTIDE SEQUENCE [LARGE SCALE GENOMIC DNA]</scope>
    <source>
        <strain evidence="4">JCM 9373</strain>
    </source>
</reference>
<evidence type="ECO:0000313" key="3">
    <source>
        <dbReference type="EMBL" id="GAA3141198.1"/>
    </source>
</evidence>
<name>A0ABP6NBR8_9ACTN</name>
<dbReference type="RefSeq" id="WP_344860783.1">
    <property type="nucleotide sequence ID" value="NZ_BAAAUT010000027.1"/>
</dbReference>
<dbReference type="Proteomes" id="UP001500320">
    <property type="component" value="Unassembled WGS sequence"/>
</dbReference>
<proteinExistence type="predicted"/>
<protein>
    <submittedName>
        <fullName evidence="3">Uncharacterized protein</fullName>
    </submittedName>
</protein>
<keyword evidence="4" id="KW-1185">Reference proteome</keyword>
<gene>
    <name evidence="3" type="ORF">GCM10010466_35260</name>
</gene>
<feature type="signal peptide" evidence="2">
    <location>
        <begin position="1"/>
        <end position="18"/>
    </location>
</feature>
<dbReference type="PROSITE" id="PS51257">
    <property type="entry name" value="PROKAR_LIPOPROTEIN"/>
    <property type="match status" value="1"/>
</dbReference>